<dbReference type="EnsemblPlants" id="AET2Gv20432000.3">
    <property type="protein sequence ID" value="AET2Gv20432000.3"/>
    <property type="gene ID" value="AET2Gv20432000"/>
</dbReference>
<keyword evidence="2" id="KW-1185">Reference proteome</keyword>
<dbReference type="AlphaFoldDB" id="A0A453BAT0"/>
<evidence type="ECO:0000313" key="2">
    <source>
        <dbReference type="Proteomes" id="UP000015105"/>
    </source>
</evidence>
<accession>A0A453BAT0</accession>
<evidence type="ECO:0000313" key="1">
    <source>
        <dbReference type="EnsemblPlants" id="AET2Gv20432000.3"/>
    </source>
</evidence>
<dbReference type="Proteomes" id="UP000015105">
    <property type="component" value="Chromosome 2D"/>
</dbReference>
<sequence>AGDGFPRHSDRFSFSCVGFDKNKIHFADSACEFECRSLFSLLLLRCCNVHRLVTGELRKILPSEEGSLIFGSSEMMASLV</sequence>
<reference evidence="2" key="2">
    <citation type="journal article" date="2017" name="Nat. Plants">
        <title>The Aegilops tauschii genome reveals multiple impacts of transposons.</title>
        <authorList>
            <person name="Zhao G."/>
            <person name="Zou C."/>
            <person name="Li K."/>
            <person name="Wang K."/>
            <person name="Li T."/>
            <person name="Gao L."/>
            <person name="Zhang X."/>
            <person name="Wang H."/>
            <person name="Yang Z."/>
            <person name="Liu X."/>
            <person name="Jiang W."/>
            <person name="Mao L."/>
            <person name="Kong X."/>
            <person name="Jiao Y."/>
            <person name="Jia J."/>
        </authorList>
    </citation>
    <scope>NUCLEOTIDE SEQUENCE [LARGE SCALE GENOMIC DNA]</scope>
    <source>
        <strain evidence="2">cv. AL8/78</strain>
    </source>
</reference>
<dbReference type="Gramene" id="AET2Gv20432000.3">
    <property type="protein sequence ID" value="AET2Gv20432000.3"/>
    <property type="gene ID" value="AET2Gv20432000"/>
</dbReference>
<reference evidence="1" key="5">
    <citation type="journal article" date="2021" name="G3 (Bethesda)">
        <title>Aegilops tauschii genome assembly Aet v5.0 features greater sequence contiguity and improved annotation.</title>
        <authorList>
            <person name="Wang L."/>
            <person name="Zhu T."/>
            <person name="Rodriguez J.C."/>
            <person name="Deal K.R."/>
            <person name="Dubcovsky J."/>
            <person name="McGuire P.E."/>
            <person name="Lux T."/>
            <person name="Spannagl M."/>
            <person name="Mayer K.F.X."/>
            <person name="Baldrich P."/>
            <person name="Meyers B.C."/>
            <person name="Huo N."/>
            <person name="Gu Y.Q."/>
            <person name="Zhou H."/>
            <person name="Devos K.M."/>
            <person name="Bennetzen J.L."/>
            <person name="Unver T."/>
            <person name="Budak H."/>
            <person name="Gulick P.J."/>
            <person name="Galiba G."/>
            <person name="Kalapos B."/>
            <person name="Nelson D.R."/>
            <person name="Li P."/>
            <person name="You F.M."/>
            <person name="Luo M.C."/>
            <person name="Dvorak J."/>
        </authorList>
    </citation>
    <scope>NUCLEOTIDE SEQUENCE [LARGE SCALE GENOMIC DNA]</scope>
    <source>
        <strain evidence="1">cv. AL8/78</strain>
    </source>
</reference>
<protein>
    <submittedName>
        <fullName evidence="1">Uncharacterized protein</fullName>
    </submittedName>
</protein>
<proteinExistence type="predicted"/>
<reference evidence="2" key="1">
    <citation type="journal article" date="2014" name="Science">
        <title>Ancient hybridizations among the ancestral genomes of bread wheat.</title>
        <authorList>
            <consortium name="International Wheat Genome Sequencing Consortium,"/>
            <person name="Marcussen T."/>
            <person name="Sandve S.R."/>
            <person name="Heier L."/>
            <person name="Spannagl M."/>
            <person name="Pfeifer M."/>
            <person name="Jakobsen K.S."/>
            <person name="Wulff B.B."/>
            <person name="Steuernagel B."/>
            <person name="Mayer K.F."/>
            <person name="Olsen O.A."/>
        </authorList>
    </citation>
    <scope>NUCLEOTIDE SEQUENCE [LARGE SCALE GENOMIC DNA]</scope>
    <source>
        <strain evidence="2">cv. AL8/78</strain>
    </source>
</reference>
<organism evidence="1 2">
    <name type="scientific">Aegilops tauschii subsp. strangulata</name>
    <name type="common">Goatgrass</name>
    <dbReference type="NCBI Taxonomy" id="200361"/>
    <lineage>
        <taxon>Eukaryota</taxon>
        <taxon>Viridiplantae</taxon>
        <taxon>Streptophyta</taxon>
        <taxon>Embryophyta</taxon>
        <taxon>Tracheophyta</taxon>
        <taxon>Spermatophyta</taxon>
        <taxon>Magnoliopsida</taxon>
        <taxon>Liliopsida</taxon>
        <taxon>Poales</taxon>
        <taxon>Poaceae</taxon>
        <taxon>BOP clade</taxon>
        <taxon>Pooideae</taxon>
        <taxon>Triticodae</taxon>
        <taxon>Triticeae</taxon>
        <taxon>Triticinae</taxon>
        <taxon>Aegilops</taxon>
    </lineage>
</organism>
<name>A0A453BAT0_AEGTS</name>
<reference evidence="1" key="3">
    <citation type="journal article" date="2017" name="Nature">
        <title>Genome sequence of the progenitor of the wheat D genome Aegilops tauschii.</title>
        <authorList>
            <person name="Luo M.C."/>
            <person name="Gu Y.Q."/>
            <person name="Puiu D."/>
            <person name="Wang H."/>
            <person name="Twardziok S.O."/>
            <person name="Deal K.R."/>
            <person name="Huo N."/>
            <person name="Zhu T."/>
            <person name="Wang L."/>
            <person name="Wang Y."/>
            <person name="McGuire P.E."/>
            <person name="Liu S."/>
            <person name="Long H."/>
            <person name="Ramasamy R.K."/>
            <person name="Rodriguez J.C."/>
            <person name="Van S.L."/>
            <person name="Yuan L."/>
            <person name="Wang Z."/>
            <person name="Xia Z."/>
            <person name="Xiao L."/>
            <person name="Anderson O.D."/>
            <person name="Ouyang S."/>
            <person name="Liang Y."/>
            <person name="Zimin A.V."/>
            <person name="Pertea G."/>
            <person name="Qi P."/>
            <person name="Bennetzen J.L."/>
            <person name="Dai X."/>
            <person name="Dawson M.W."/>
            <person name="Muller H.G."/>
            <person name="Kugler K."/>
            <person name="Rivarola-Duarte L."/>
            <person name="Spannagl M."/>
            <person name="Mayer K.F.X."/>
            <person name="Lu F.H."/>
            <person name="Bevan M.W."/>
            <person name="Leroy P."/>
            <person name="Li P."/>
            <person name="You F.M."/>
            <person name="Sun Q."/>
            <person name="Liu Z."/>
            <person name="Lyons E."/>
            <person name="Wicker T."/>
            <person name="Salzberg S.L."/>
            <person name="Devos K.M."/>
            <person name="Dvorak J."/>
        </authorList>
    </citation>
    <scope>NUCLEOTIDE SEQUENCE [LARGE SCALE GENOMIC DNA]</scope>
    <source>
        <strain evidence="1">cv. AL8/78</strain>
    </source>
</reference>
<reference evidence="1" key="4">
    <citation type="submission" date="2019-03" db="UniProtKB">
        <authorList>
            <consortium name="EnsemblPlants"/>
        </authorList>
    </citation>
    <scope>IDENTIFICATION</scope>
</reference>